<dbReference type="InterPro" id="IPR036259">
    <property type="entry name" value="MFS_trans_sf"/>
</dbReference>
<dbReference type="Pfam" id="PF07690">
    <property type="entry name" value="MFS_1"/>
    <property type="match status" value="1"/>
</dbReference>
<dbReference type="EMBL" id="JAULSR010000004">
    <property type="protein sequence ID" value="KAK0621636.1"/>
    <property type="molecule type" value="Genomic_DNA"/>
</dbReference>
<dbReference type="InterPro" id="IPR011701">
    <property type="entry name" value="MFS"/>
</dbReference>
<keyword evidence="3" id="KW-0472">Membrane</keyword>
<gene>
    <name evidence="5" type="ORF">B0T17DRAFT_608792</name>
</gene>
<evidence type="ECO:0000256" key="2">
    <source>
        <dbReference type="ARBA" id="ARBA00006727"/>
    </source>
</evidence>
<dbReference type="GO" id="GO:0022857">
    <property type="term" value="F:transmembrane transporter activity"/>
    <property type="evidence" value="ECO:0007669"/>
    <property type="project" value="InterPro"/>
</dbReference>
<proteinExistence type="inferred from homology"/>
<feature type="transmembrane region" description="Helical" evidence="3">
    <location>
        <begin position="386"/>
        <end position="409"/>
    </location>
</feature>
<dbReference type="InterPro" id="IPR050327">
    <property type="entry name" value="Proton-linked_MCT"/>
</dbReference>
<feature type="transmembrane region" description="Helical" evidence="3">
    <location>
        <begin position="236"/>
        <end position="258"/>
    </location>
</feature>
<feature type="transmembrane region" description="Helical" evidence="3">
    <location>
        <begin position="357"/>
        <end position="374"/>
    </location>
</feature>
<reference evidence="5" key="1">
    <citation type="submission" date="2023-06" db="EMBL/GenBank/DDBJ databases">
        <title>Genome-scale phylogeny and comparative genomics of the fungal order Sordariales.</title>
        <authorList>
            <consortium name="Lawrence Berkeley National Laboratory"/>
            <person name="Hensen N."/>
            <person name="Bonometti L."/>
            <person name="Westerberg I."/>
            <person name="Brannstrom I.O."/>
            <person name="Guillou S."/>
            <person name="Cros-Aarteil S."/>
            <person name="Calhoun S."/>
            <person name="Haridas S."/>
            <person name="Kuo A."/>
            <person name="Mondo S."/>
            <person name="Pangilinan J."/>
            <person name="Riley R."/>
            <person name="LaButti K."/>
            <person name="Andreopoulos B."/>
            <person name="Lipzen A."/>
            <person name="Chen C."/>
            <person name="Yanf M."/>
            <person name="Daum C."/>
            <person name="Ng V."/>
            <person name="Clum A."/>
            <person name="Steindorff A."/>
            <person name="Ohm R."/>
            <person name="Martin F."/>
            <person name="Silar P."/>
            <person name="Natvig D."/>
            <person name="Lalanne C."/>
            <person name="Gautier V."/>
            <person name="Ament-velasquez S.L."/>
            <person name="Kruys A."/>
            <person name="Hutchinson M.I."/>
            <person name="Powell A.J."/>
            <person name="Barry K."/>
            <person name="Miller A.N."/>
            <person name="Grigoriev I.V."/>
            <person name="Debuchy R."/>
            <person name="Gladieux P."/>
            <person name="Thoren M.H."/>
            <person name="Johannesson H."/>
        </authorList>
    </citation>
    <scope>NUCLEOTIDE SEQUENCE</scope>
    <source>
        <strain evidence="5">SMH3391-2</strain>
    </source>
</reference>
<organism evidence="5 6">
    <name type="scientific">Bombardia bombarda</name>
    <dbReference type="NCBI Taxonomy" id="252184"/>
    <lineage>
        <taxon>Eukaryota</taxon>
        <taxon>Fungi</taxon>
        <taxon>Dikarya</taxon>
        <taxon>Ascomycota</taxon>
        <taxon>Pezizomycotina</taxon>
        <taxon>Sordariomycetes</taxon>
        <taxon>Sordariomycetidae</taxon>
        <taxon>Sordariales</taxon>
        <taxon>Lasiosphaeriaceae</taxon>
        <taxon>Bombardia</taxon>
    </lineage>
</organism>
<dbReference type="PANTHER" id="PTHR11360:SF319">
    <property type="entry name" value="MAJOR FACILITATOR SUPERFAMILY (MFS) PROFILE DOMAIN-CONTAINING PROTEIN"/>
    <property type="match status" value="1"/>
</dbReference>
<feature type="transmembrane region" description="Helical" evidence="3">
    <location>
        <begin position="162"/>
        <end position="182"/>
    </location>
</feature>
<accession>A0AA40C190</accession>
<keyword evidence="6" id="KW-1185">Reference proteome</keyword>
<keyword evidence="3" id="KW-1133">Transmembrane helix</keyword>
<evidence type="ECO:0000256" key="1">
    <source>
        <dbReference type="ARBA" id="ARBA00004141"/>
    </source>
</evidence>
<dbReference type="PROSITE" id="PS50850">
    <property type="entry name" value="MFS"/>
    <property type="match status" value="1"/>
</dbReference>
<evidence type="ECO:0000256" key="3">
    <source>
        <dbReference type="SAM" id="Phobius"/>
    </source>
</evidence>
<evidence type="ECO:0000313" key="6">
    <source>
        <dbReference type="Proteomes" id="UP001174934"/>
    </source>
</evidence>
<feature type="transmembrane region" description="Helical" evidence="3">
    <location>
        <begin position="34"/>
        <end position="55"/>
    </location>
</feature>
<feature type="transmembrane region" description="Helical" evidence="3">
    <location>
        <begin position="134"/>
        <end position="155"/>
    </location>
</feature>
<evidence type="ECO:0000259" key="4">
    <source>
        <dbReference type="PROSITE" id="PS50850"/>
    </source>
</evidence>
<feature type="transmembrane region" description="Helical" evidence="3">
    <location>
        <begin position="75"/>
        <end position="97"/>
    </location>
</feature>
<name>A0AA40C190_9PEZI</name>
<comment type="caution">
    <text evidence="5">The sequence shown here is derived from an EMBL/GenBank/DDBJ whole genome shotgun (WGS) entry which is preliminary data.</text>
</comment>
<sequence>MVGELEAKGRFEVALDDPPPLENFEPAPDGGLEAWLVAAGGCCLFFCCLGFSNSFGNFAEYYMTHELRAESPDSIAWIGSLSAFLQFAAGMVGGPLFDRYGAKVIQPAALLYVFSMMMLSLCKQYLQVMLVQGVLQGIVMGLLQFPAFAAVSQYFDKKRAAALGIIVSGSSVGGIIIPIAVSKMLNGSDLGFGWTVRIVGFVMLPFLAFAIFTVKARLPSRPTSFWLPGAYKNKKYDILIVSLFFTFMGTFTPLFYIPSYAVSRGMDATLAGYLSAILNGASTFGRIIPGVLADKYGRINVYTLGAIATAIVIFCMNSAESNAALIVYSVVVGFTSGTIISGASAAMSSCASSGQDMGTYMGMGMSISALGGLIGPPLNGVLLKHYGGFLEVSIFSGSVCLLGGIIALLSKLATPQGLLGRA</sequence>
<comment type="subcellular location">
    <subcellularLocation>
        <location evidence="1">Membrane</location>
        <topology evidence="1">Multi-pass membrane protein</topology>
    </subcellularLocation>
</comment>
<protein>
    <submittedName>
        <fullName evidence="5">Major facilitator superfamily domain-containing protein</fullName>
    </submittedName>
</protein>
<feature type="transmembrane region" description="Helical" evidence="3">
    <location>
        <begin position="325"/>
        <end position="345"/>
    </location>
</feature>
<dbReference type="CDD" id="cd17352">
    <property type="entry name" value="MFS_MCT_SLC16"/>
    <property type="match status" value="1"/>
</dbReference>
<evidence type="ECO:0000313" key="5">
    <source>
        <dbReference type="EMBL" id="KAK0621636.1"/>
    </source>
</evidence>
<dbReference type="Gene3D" id="1.20.1250.20">
    <property type="entry name" value="MFS general substrate transporter like domains"/>
    <property type="match status" value="2"/>
</dbReference>
<feature type="transmembrane region" description="Helical" evidence="3">
    <location>
        <begin position="301"/>
        <end position="319"/>
    </location>
</feature>
<dbReference type="SUPFAM" id="SSF103473">
    <property type="entry name" value="MFS general substrate transporter"/>
    <property type="match status" value="1"/>
</dbReference>
<dbReference type="InterPro" id="IPR020846">
    <property type="entry name" value="MFS_dom"/>
</dbReference>
<dbReference type="Proteomes" id="UP001174934">
    <property type="component" value="Unassembled WGS sequence"/>
</dbReference>
<dbReference type="GO" id="GO:0016020">
    <property type="term" value="C:membrane"/>
    <property type="evidence" value="ECO:0007669"/>
    <property type="project" value="UniProtKB-SubCell"/>
</dbReference>
<dbReference type="PANTHER" id="PTHR11360">
    <property type="entry name" value="MONOCARBOXYLATE TRANSPORTER"/>
    <property type="match status" value="1"/>
</dbReference>
<feature type="transmembrane region" description="Helical" evidence="3">
    <location>
        <begin position="194"/>
        <end position="215"/>
    </location>
</feature>
<feature type="domain" description="Major facilitator superfamily (MFS) profile" evidence="4">
    <location>
        <begin position="34"/>
        <end position="415"/>
    </location>
</feature>
<comment type="similarity">
    <text evidence="2">Belongs to the major facilitator superfamily. Monocarboxylate porter (TC 2.A.1.13) family.</text>
</comment>
<keyword evidence="3" id="KW-0812">Transmembrane</keyword>
<dbReference type="AlphaFoldDB" id="A0AA40C190"/>